<proteinExistence type="predicted"/>
<comment type="caution">
    <text evidence="1">The sequence shown here is derived from an EMBL/GenBank/DDBJ whole genome shotgun (WGS) entry which is preliminary data.</text>
</comment>
<evidence type="ECO:0000313" key="1">
    <source>
        <dbReference type="EMBL" id="KAL2343319.1"/>
    </source>
</evidence>
<accession>A0ABD1N5K5</accession>
<protein>
    <submittedName>
        <fullName evidence="1">Uncharacterized protein</fullName>
    </submittedName>
</protein>
<dbReference type="EMBL" id="JBGMDY010000002">
    <property type="protein sequence ID" value="KAL2343319.1"/>
    <property type="molecule type" value="Genomic_DNA"/>
</dbReference>
<name>A0ABD1N5K5_9FABA</name>
<dbReference type="AlphaFoldDB" id="A0ABD1N5K5"/>
<organism evidence="1 2">
    <name type="scientific">Flemingia macrophylla</name>
    <dbReference type="NCBI Taxonomy" id="520843"/>
    <lineage>
        <taxon>Eukaryota</taxon>
        <taxon>Viridiplantae</taxon>
        <taxon>Streptophyta</taxon>
        <taxon>Embryophyta</taxon>
        <taxon>Tracheophyta</taxon>
        <taxon>Spermatophyta</taxon>
        <taxon>Magnoliopsida</taxon>
        <taxon>eudicotyledons</taxon>
        <taxon>Gunneridae</taxon>
        <taxon>Pentapetalae</taxon>
        <taxon>rosids</taxon>
        <taxon>fabids</taxon>
        <taxon>Fabales</taxon>
        <taxon>Fabaceae</taxon>
        <taxon>Papilionoideae</taxon>
        <taxon>50 kb inversion clade</taxon>
        <taxon>NPAAA clade</taxon>
        <taxon>indigoferoid/millettioid clade</taxon>
        <taxon>Phaseoleae</taxon>
        <taxon>Flemingia</taxon>
    </lineage>
</organism>
<dbReference type="Gene3D" id="2.30.30.1040">
    <property type="match status" value="1"/>
</dbReference>
<evidence type="ECO:0000313" key="2">
    <source>
        <dbReference type="Proteomes" id="UP001603857"/>
    </source>
</evidence>
<dbReference type="Proteomes" id="UP001603857">
    <property type="component" value="Unassembled WGS sequence"/>
</dbReference>
<keyword evidence="2" id="KW-1185">Reference proteome</keyword>
<sequence>MLIVIEHDVIRRGESYHLRAWRSTILEIVFDHIEFRGILKDCGKGMLIVTEKVRWDKDIKTNHQDSVSPWEIDLFAPLPPSASVFPKAQESLHVASLSHLITGTSSNIKLLLFRPDA</sequence>
<reference evidence="1 2" key="1">
    <citation type="submission" date="2024-08" db="EMBL/GenBank/DDBJ databases">
        <title>Insights into the chromosomal genome structure of Flemingia macrophylla.</title>
        <authorList>
            <person name="Ding Y."/>
            <person name="Zhao Y."/>
            <person name="Bi W."/>
            <person name="Wu M."/>
            <person name="Zhao G."/>
            <person name="Gong Y."/>
            <person name="Li W."/>
            <person name="Zhang P."/>
        </authorList>
    </citation>
    <scope>NUCLEOTIDE SEQUENCE [LARGE SCALE GENOMIC DNA]</scope>
    <source>
        <strain evidence="1">DYQJB</strain>
        <tissue evidence="1">Leaf</tissue>
    </source>
</reference>
<gene>
    <name evidence="1" type="ORF">Fmac_004604</name>
</gene>